<gene>
    <name evidence="1" type="ORF">ARMSODRAFT_1019358</name>
</gene>
<evidence type="ECO:0000313" key="2">
    <source>
        <dbReference type="Proteomes" id="UP000218334"/>
    </source>
</evidence>
<dbReference type="STRING" id="1076256.A0A2H3C0E8"/>
<keyword evidence="2" id="KW-1185">Reference proteome</keyword>
<dbReference type="Gene3D" id="2.60.40.150">
    <property type="entry name" value="C2 domain"/>
    <property type="match status" value="1"/>
</dbReference>
<reference evidence="2" key="1">
    <citation type="journal article" date="2017" name="Nat. Ecol. Evol.">
        <title>Genome expansion and lineage-specific genetic innovations in the forest pathogenic fungi Armillaria.</title>
        <authorList>
            <person name="Sipos G."/>
            <person name="Prasanna A.N."/>
            <person name="Walter M.C."/>
            <person name="O'Connor E."/>
            <person name="Balint B."/>
            <person name="Krizsan K."/>
            <person name="Kiss B."/>
            <person name="Hess J."/>
            <person name="Varga T."/>
            <person name="Slot J."/>
            <person name="Riley R."/>
            <person name="Boka B."/>
            <person name="Rigling D."/>
            <person name="Barry K."/>
            <person name="Lee J."/>
            <person name="Mihaltcheva S."/>
            <person name="LaButti K."/>
            <person name="Lipzen A."/>
            <person name="Waldron R."/>
            <person name="Moloney N.M."/>
            <person name="Sperisen C."/>
            <person name="Kredics L."/>
            <person name="Vagvoelgyi C."/>
            <person name="Patrignani A."/>
            <person name="Fitzpatrick D."/>
            <person name="Nagy I."/>
            <person name="Doyle S."/>
            <person name="Anderson J.B."/>
            <person name="Grigoriev I.V."/>
            <person name="Gueldener U."/>
            <person name="Muensterkoetter M."/>
            <person name="Nagy L.G."/>
        </authorList>
    </citation>
    <scope>NUCLEOTIDE SEQUENCE [LARGE SCALE GENOMIC DNA]</scope>
    <source>
        <strain evidence="2">28-4</strain>
    </source>
</reference>
<organism evidence="1 2">
    <name type="scientific">Armillaria solidipes</name>
    <dbReference type="NCBI Taxonomy" id="1076256"/>
    <lineage>
        <taxon>Eukaryota</taxon>
        <taxon>Fungi</taxon>
        <taxon>Dikarya</taxon>
        <taxon>Basidiomycota</taxon>
        <taxon>Agaricomycotina</taxon>
        <taxon>Agaricomycetes</taxon>
        <taxon>Agaricomycetidae</taxon>
        <taxon>Agaricales</taxon>
        <taxon>Marasmiineae</taxon>
        <taxon>Physalacriaceae</taxon>
        <taxon>Armillaria</taxon>
    </lineage>
</organism>
<proteinExistence type="predicted"/>
<accession>A0A2H3C0E8</accession>
<dbReference type="InterPro" id="IPR035892">
    <property type="entry name" value="C2_domain_sf"/>
</dbReference>
<dbReference type="Proteomes" id="UP000218334">
    <property type="component" value="Unassembled WGS sequence"/>
</dbReference>
<dbReference type="AlphaFoldDB" id="A0A2H3C0E8"/>
<dbReference type="EMBL" id="KZ293431">
    <property type="protein sequence ID" value="PBK68766.1"/>
    <property type="molecule type" value="Genomic_DNA"/>
</dbReference>
<protein>
    <submittedName>
        <fullName evidence="1">Uncharacterized protein</fullName>
    </submittedName>
</protein>
<name>A0A2H3C0E8_9AGAR</name>
<sequence>MGVEAPISQNPKSTSPGHGHCCRQSLLELQIFDYPILSRQTSRYYLVHQAHANGHVDVQVAMHERGVGWTLAGDRQTKACPFTVPKLHHVARKLYNDRKAALDLCRVVGSAETLHQMDDDASPTIQRFPSEIVRKAESKQIAHLFISELIEIANVGKLLHSFPKLQLQSSNSSSTYHLRLDFSVIPDFRRDEGACGGAESFWIQDDDGEVILFHDTFVFRQHCAAELT</sequence>
<evidence type="ECO:0000313" key="1">
    <source>
        <dbReference type="EMBL" id="PBK68766.1"/>
    </source>
</evidence>